<accession>A0A9P1R373</accession>
<dbReference type="InterPro" id="IPR025683">
    <property type="entry name" value="Protein_beta"/>
</dbReference>
<dbReference type="Proteomes" id="UP000045039">
    <property type="component" value="Unassembled WGS sequence"/>
</dbReference>
<reference evidence="2" key="1">
    <citation type="submission" date="2015-06" db="EMBL/GenBank/DDBJ databases">
        <authorList>
            <person name="Radhakrishnan Rajesh"/>
            <person name="Underwood Anthony"/>
            <person name="Al-Shahib Ali"/>
        </authorList>
    </citation>
    <scope>NUCLEOTIDE SEQUENCE [LARGE SCALE GENOMIC DNA]</scope>
    <source>
        <strain evidence="2">P19_London_7_VIM_2_05_10</strain>
    </source>
</reference>
<evidence type="ECO:0008006" key="3">
    <source>
        <dbReference type="Google" id="ProtNLM"/>
    </source>
</evidence>
<name>A0A9P1R373_PSEAI</name>
<dbReference type="EMBL" id="CVVU01000200">
    <property type="protein sequence ID" value="CRO93916.1"/>
    <property type="molecule type" value="Genomic_DNA"/>
</dbReference>
<organism evidence="1 2">
    <name type="scientific">Pseudomonas aeruginosa</name>
    <dbReference type="NCBI Taxonomy" id="287"/>
    <lineage>
        <taxon>Bacteria</taxon>
        <taxon>Pseudomonadati</taxon>
        <taxon>Pseudomonadota</taxon>
        <taxon>Gammaproteobacteria</taxon>
        <taxon>Pseudomonadales</taxon>
        <taxon>Pseudomonadaceae</taxon>
        <taxon>Pseudomonas</taxon>
    </lineage>
</organism>
<proteinExistence type="predicted"/>
<dbReference type="AlphaFoldDB" id="A0A9P1R373"/>
<dbReference type="RefSeq" id="WP_015649531.1">
    <property type="nucleotide sequence ID" value="NZ_CAADLZ010000551.1"/>
</dbReference>
<evidence type="ECO:0000313" key="1">
    <source>
        <dbReference type="EMBL" id="CRO93916.1"/>
    </source>
</evidence>
<gene>
    <name evidence="1" type="ORF">PAERUG_P19_London_7_VIM_2_05_10_02924</name>
</gene>
<comment type="caution">
    <text evidence="1">The sequence shown here is derived from an EMBL/GenBank/DDBJ whole genome shotgun (WGS) entry which is preliminary data.</text>
</comment>
<dbReference type="Pfam" id="PF14350">
    <property type="entry name" value="Beta_protein"/>
    <property type="match status" value="1"/>
</dbReference>
<sequence length="358" mass="40447">MIKYVPFLKLKQNEIQSVGVLDGGIRDQIAPMYDIPRTQKVMDEAEVIDRLRIADKELGNARGKDIDYKFFVDNFDVDDSVDLGGVPQYRAVLTMLSNYRVMPVLAFDRHPDHNVAALDFVKSRPGTDVGIRLQMIDIESYNLTKSNLQALWVDLAVAKPDNVILLIDLRIIEDPSDSKKKVERFVASFLGDFPGAKVVVSGSVVPASIAGLVATNSKAHIPREEYRLWRALNATPAFKGVLFGDYGVVSPEYSDFEMEPEYISSRAAPKVFYTYGDSFFIARGRRFKTHKFTQYFDISDVLVDEPFFRLSTPHYSFGEQYIHDRSYKAPVRSKKTGHPGTWIKSSTAAHITFVVNNI</sequence>
<evidence type="ECO:0000313" key="2">
    <source>
        <dbReference type="Proteomes" id="UP000045039"/>
    </source>
</evidence>
<protein>
    <recommendedName>
        <fullName evidence="3">Beta family protein</fullName>
    </recommendedName>
</protein>